<accession>A0AAD9D6A1</accession>
<dbReference type="GO" id="GO:0008081">
    <property type="term" value="F:phosphoric diester hydrolase activity"/>
    <property type="evidence" value="ECO:0007669"/>
    <property type="project" value="InterPro"/>
</dbReference>
<dbReference type="EMBL" id="JATAAI010000039">
    <property type="protein sequence ID" value="KAK1734443.1"/>
    <property type="molecule type" value="Genomic_DNA"/>
</dbReference>
<dbReference type="PANTHER" id="PTHR46211">
    <property type="entry name" value="GLYCEROPHOSPHORYL DIESTER PHOSPHODIESTERASE"/>
    <property type="match status" value="1"/>
</dbReference>
<dbReference type="Pfam" id="PF03009">
    <property type="entry name" value="GDPD"/>
    <property type="match status" value="1"/>
</dbReference>
<name>A0AAD9D6A1_9STRA</name>
<evidence type="ECO:0000313" key="3">
    <source>
        <dbReference type="Proteomes" id="UP001224775"/>
    </source>
</evidence>
<sequence>MLFRSTLMSITLLQRSITSLNTMPKQMKRIRSFSKATAMQSPTFSLANKLNVTDDITHNHRPAVIGHRGSLYTALENTSRSFIEAAQAGADGIELDVFLLKCGTLVVFHGTGTDQSPGLLSSYCGIEGSILEYTADEARSQLTFNKHSDQFGCGPDLITDDNHDDHYCYVHTLEEVLITLRDHPDVKPDFVIKIELKGPGTAFPSVELVKKHNMIHRCQFASFNHERIAEVKYLAPDAITGALWADLPDDFLERCLQVQADEVHFRYDTCTHNNVEAAHNAGLNTMAWFRGPKAMGTDAIKYHDVGNEDVNMYKTVLQSGVMSLCANRPSIALEAVLEQVARCISDDEDE</sequence>
<dbReference type="Gene3D" id="3.20.20.190">
    <property type="entry name" value="Phosphatidylinositol (PI) phosphodiesterase"/>
    <property type="match status" value="1"/>
</dbReference>
<proteinExistence type="predicted"/>
<dbReference type="Proteomes" id="UP001224775">
    <property type="component" value="Unassembled WGS sequence"/>
</dbReference>
<dbReference type="GO" id="GO:0006629">
    <property type="term" value="P:lipid metabolic process"/>
    <property type="evidence" value="ECO:0007669"/>
    <property type="project" value="InterPro"/>
</dbReference>
<reference evidence="2" key="1">
    <citation type="submission" date="2023-06" db="EMBL/GenBank/DDBJ databases">
        <title>Survivors Of The Sea: Transcriptome response of Skeletonema marinoi to long-term dormancy.</title>
        <authorList>
            <person name="Pinder M.I.M."/>
            <person name="Kourtchenko O."/>
            <person name="Robertson E.K."/>
            <person name="Larsson T."/>
            <person name="Maumus F."/>
            <person name="Osuna-Cruz C.M."/>
            <person name="Vancaester E."/>
            <person name="Stenow R."/>
            <person name="Vandepoele K."/>
            <person name="Ploug H."/>
            <person name="Bruchert V."/>
            <person name="Godhe A."/>
            <person name="Topel M."/>
        </authorList>
    </citation>
    <scope>NUCLEOTIDE SEQUENCE</scope>
    <source>
        <strain evidence="2">R05AC</strain>
    </source>
</reference>
<evidence type="ECO:0000313" key="2">
    <source>
        <dbReference type="EMBL" id="KAK1734443.1"/>
    </source>
</evidence>
<keyword evidence="3" id="KW-1185">Reference proteome</keyword>
<keyword evidence="2" id="KW-0378">Hydrolase</keyword>
<organism evidence="2 3">
    <name type="scientific">Skeletonema marinoi</name>
    <dbReference type="NCBI Taxonomy" id="267567"/>
    <lineage>
        <taxon>Eukaryota</taxon>
        <taxon>Sar</taxon>
        <taxon>Stramenopiles</taxon>
        <taxon>Ochrophyta</taxon>
        <taxon>Bacillariophyta</taxon>
        <taxon>Coscinodiscophyceae</taxon>
        <taxon>Thalassiosirophycidae</taxon>
        <taxon>Thalassiosirales</taxon>
        <taxon>Skeletonemataceae</taxon>
        <taxon>Skeletonema</taxon>
        <taxon>Skeletonema marinoi-dohrnii complex</taxon>
    </lineage>
</organism>
<comment type="caution">
    <text evidence="2">The sequence shown here is derived from an EMBL/GenBank/DDBJ whole genome shotgun (WGS) entry which is preliminary data.</text>
</comment>
<gene>
    <name evidence="2" type="ORF">QTG54_014950</name>
</gene>
<dbReference type="PANTHER" id="PTHR46211:SF1">
    <property type="entry name" value="GLYCEROPHOSPHODIESTER PHOSPHODIESTERASE, CYTOPLASMIC"/>
    <property type="match status" value="1"/>
</dbReference>
<dbReference type="AlphaFoldDB" id="A0AAD9D6A1"/>
<dbReference type="PROSITE" id="PS51704">
    <property type="entry name" value="GP_PDE"/>
    <property type="match status" value="1"/>
</dbReference>
<protein>
    <submittedName>
        <fullName evidence="2">Glycerophosphodiester phosphodiesterase family protein</fullName>
        <ecNumber evidence="2">3.1.4.-</ecNumber>
    </submittedName>
</protein>
<dbReference type="InterPro" id="IPR017946">
    <property type="entry name" value="PLC-like_Pdiesterase_TIM-brl"/>
</dbReference>
<dbReference type="EC" id="3.1.4.-" evidence="2"/>
<dbReference type="InterPro" id="IPR030395">
    <property type="entry name" value="GP_PDE_dom"/>
</dbReference>
<evidence type="ECO:0000259" key="1">
    <source>
        <dbReference type="PROSITE" id="PS51704"/>
    </source>
</evidence>
<feature type="domain" description="GP-PDE" evidence="1">
    <location>
        <begin position="62"/>
        <end position="336"/>
    </location>
</feature>
<dbReference type="SUPFAM" id="SSF51695">
    <property type="entry name" value="PLC-like phosphodiesterases"/>
    <property type="match status" value="1"/>
</dbReference>